<evidence type="ECO:0000256" key="1">
    <source>
        <dbReference type="ARBA" id="ARBA00022729"/>
    </source>
</evidence>
<evidence type="ECO:0000313" key="4">
    <source>
        <dbReference type="EMBL" id="ALO15231.1"/>
    </source>
</evidence>
<accession>A0A0S2HYR9</accession>
<gene>
    <name evidence="4" type="ORF">L21SP5_01585</name>
</gene>
<evidence type="ECO:0000259" key="3">
    <source>
        <dbReference type="Pfam" id="PF13505"/>
    </source>
</evidence>
<feature type="domain" description="Outer membrane protein beta-barrel" evidence="3">
    <location>
        <begin position="7"/>
        <end position="161"/>
    </location>
</feature>
<dbReference type="KEGG" id="blq:L21SP5_01585"/>
<dbReference type="InterPro" id="IPR027385">
    <property type="entry name" value="Beta-barrel_OMP"/>
</dbReference>
<sequence precursor="true">MKKIIIILFLFISTANAYSQFTYGPRFGFGATTIENVNAGFGFHAGVFINAEIFDRFGVQPEIIYNFQTGSDEEDAAGTTIDIDYKHQTIDVPILVFFPLSDHLRVLVGPMLSTISSATREVDGEEDDTYNPEANAGFAVGIETDTFSRLRFGARYRKAGTSSIEVTASYTLDW</sequence>
<name>A0A0S2HYR9_9BACT</name>
<reference evidence="4 5" key="1">
    <citation type="submission" date="2015-11" db="EMBL/GenBank/DDBJ databases">
        <title>Description and complete genome sequence of a novel strain predominating in hypersaline microbial mats and representing a new family of the Bacteriodetes phylum.</title>
        <authorList>
            <person name="Spring S."/>
            <person name="Bunk B."/>
            <person name="Sproer C."/>
            <person name="Klenk H.-P."/>
        </authorList>
    </citation>
    <scope>NUCLEOTIDE SEQUENCE [LARGE SCALE GENOMIC DNA]</scope>
    <source>
        <strain evidence="4 5">L21-Spi-D4</strain>
    </source>
</reference>
<feature type="signal peptide" evidence="2">
    <location>
        <begin position="1"/>
        <end position="17"/>
    </location>
</feature>
<evidence type="ECO:0000256" key="2">
    <source>
        <dbReference type="SAM" id="SignalP"/>
    </source>
</evidence>
<proteinExistence type="predicted"/>
<dbReference type="AlphaFoldDB" id="A0A0S2HYR9"/>
<keyword evidence="5" id="KW-1185">Reference proteome</keyword>
<dbReference type="EMBL" id="CP013118">
    <property type="protein sequence ID" value="ALO15231.1"/>
    <property type="molecule type" value="Genomic_DNA"/>
</dbReference>
<dbReference type="Pfam" id="PF13505">
    <property type="entry name" value="OMP_b-brl"/>
    <property type="match status" value="1"/>
</dbReference>
<evidence type="ECO:0000313" key="5">
    <source>
        <dbReference type="Proteomes" id="UP000064893"/>
    </source>
</evidence>
<dbReference type="OrthoDB" id="947434at2"/>
<dbReference type="SUPFAM" id="SSF56925">
    <property type="entry name" value="OMPA-like"/>
    <property type="match status" value="1"/>
</dbReference>
<feature type="chain" id="PRO_5006599259" description="Outer membrane protein beta-barrel domain-containing protein" evidence="2">
    <location>
        <begin position="18"/>
        <end position="174"/>
    </location>
</feature>
<dbReference type="RefSeq" id="WP_057952704.1">
    <property type="nucleotide sequence ID" value="NZ_CP013118.1"/>
</dbReference>
<dbReference type="InterPro" id="IPR011250">
    <property type="entry name" value="OMP/PagP_B-barrel"/>
</dbReference>
<protein>
    <recommendedName>
        <fullName evidence="3">Outer membrane protein beta-barrel domain-containing protein</fullName>
    </recommendedName>
</protein>
<keyword evidence="1 2" id="KW-0732">Signal</keyword>
<dbReference type="Proteomes" id="UP000064893">
    <property type="component" value="Chromosome"/>
</dbReference>
<organism evidence="4 5">
    <name type="scientific">Salinivirga cyanobacteriivorans</name>
    <dbReference type="NCBI Taxonomy" id="1307839"/>
    <lineage>
        <taxon>Bacteria</taxon>
        <taxon>Pseudomonadati</taxon>
        <taxon>Bacteroidota</taxon>
        <taxon>Bacteroidia</taxon>
        <taxon>Bacteroidales</taxon>
        <taxon>Salinivirgaceae</taxon>
        <taxon>Salinivirga</taxon>
    </lineage>
</organism>
<dbReference type="STRING" id="1307839.L21SP5_01585"/>